<dbReference type="InParanoid" id="A0A2P5I5G5"/>
<organism evidence="2 3">
    <name type="scientific">Diaporthe helianthi</name>
    <dbReference type="NCBI Taxonomy" id="158607"/>
    <lineage>
        <taxon>Eukaryota</taxon>
        <taxon>Fungi</taxon>
        <taxon>Dikarya</taxon>
        <taxon>Ascomycota</taxon>
        <taxon>Pezizomycotina</taxon>
        <taxon>Sordariomycetes</taxon>
        <taxon>Sordariomycetidae</taxon>
        <taxon>Diaporthales</taxon>
        <taxon>Diaporthaceae</taxon>
        <taxon>Diaporthe</taxon>
    </lineage>
</organism>
<dbReference type="OrthoDB" id="5242889at2759"/>
<dbReference type="Proteomes" id="UP000094444">
    <property type="component" value="Unassembled WGS sequence"/>
</dbReference>
<reference evidence="2" key="1">
    <citation type="submission" date="2017-09" db="EMBL/GenBank/DDBJ databases">
        <title>Polyketide synthases of a Diaporthe helianthi virulent isolate.</title>
        <authorList>
            <person name="Baroncelli R."/>
        </authorList>
    </citation>
    <scope>NUCLEOTIDE SEQUENCE [LARGE SCALE GENOMIC DNA]</scope>
    <source>
        <strain evidence="2">7/96</strain>
    </source>
</reference>
<protein>
    <submittedName>
        <fullName evidence="2">Uncharacterized protein</fullName>
    </submittedName>
</protein>
<proteinExistence type="predicted"/>
<feature type="region of interest" description="Disordered" evidence="1">
    <location>
        <begin position="1"/>
        <end position="47"/>
    </location>
</feature>
<comment type="caution">
    <text evidence="2">The sequence shown here is derived from an EMBL/GenBank/DDBJ whole genome shotgun (WGS) entry which is preliminary data.</text>
</comment>
<evidence type="ECO:0000313" key="2">
    <source>
        <dbReference type="EMBL" id="POS77717.1"/>
    </source>
</evidence>
<feature type="compositionally biased region" description="Polar residues" evidence="1">
    <location>
        <begin position="350"/>
        <end position="361"/>
    </location>
</feature>
<feature type="compositionally biased region" description="Low complexity" evidence="1">
    <location>
        <begin position="30"/>
        <end position="44"/>
    </location>
</feature>
<dbReference type="AlphaFoldDB" id="A0A2P5I5G5"/>
<sequence length="415" mass="46524">MRPRGPASTRPYRSAKIVEPPQQDKRRRATSPQTTTTTAMETAGNGTGNPFFQDLLRYGLHGQHSSTHTREEQGRPAVTQTPLYQQNHHVQGLANVDDTYVDNGVGGKVSQHEIKTTHQLVGEALEDRRTQARDRIRGGGWKAHIAEFAVRYTRQIAWKDRPYNMMCVSRFIRSVLHLGELLEGRSKEEDEDENEADIRGFLDGNIHKLIAFHAMDKAFQIPHCIVRRTSLKTTDGAFKYAWFRSVLRELQGLDAAFWLRPYRTNGAREATPEHGLFDSGFARVEQGVEESPWGQLDTSTSTIKPLVISQGINNHGRGLKRARGSMEELHVDLFTPGVKQEADEDGSLQGPGSSLNDSATLTEMERGDDGEGEKEVGRRTLTVLFHGMRSDVAKESEHVQVYVPRTAKGVTINFL</sequence>
<feature type="region of interest" description="Disordered" evidence="1">
    <location>
        <begin position="340"/>
        <end position="374"/>
    </location>
</feature>
<evidence type="ECO:0000256" key="1">
    <source>
        <dbReference type="SAM" id="MobiDB-lite"/>
    </source>
</evidence>
<gene>
    <name evidence="2" type="ORF">DHEL01_v203878</name>
</gene>
<accession>A0A2P5I5G5</accession>
<evidence type="ECO:0000313" key="3">
    <source>
        <dbReference type="Proteomes" id="UP000094444"/>
    </source>
</evidence>
<dbReference type="EMBL" id="MAVT02000246">
    <property type="protein sequence ID" value="POS77717.1"/>
    <property type="molecule type" value="Genomic_DNA"/>
</dbReference>
<feature type="compositionally biased region" description="Basic and acidic residues" evidence="1">
    <location>
        <begin position="363"/>
        <end position="374"/>
    </location>
</feature>
<name>A0A2P5I5G5_DIAHE</name>
<keyword evidence="3" id="KW-1185">Reference proteome</keyword>